<dbReference type="Pfam" id="PF08239">
    <property type="entry name" value="SH3_3"/>
    <property type="match status" value="1"/>
</dbReference>
<keyword evidence="2" id="KW-0732">Signal</keyword>
<feature type="domain" description="SH3b" evidence="3">
    <location>
        <begin position="63"/>
        <end position="144"/>
    </location>
</feature>
<feature type="signal peptide" evidence="2">
    <location>
        <begin position="1"/>
        <end position="26"/>
    </location>
</feature>
<organism evidence="4 5">
    <name type="scientific">Streptomyces yangpuensis</name>
    <dbReference type="NCBI Taxonomy" id="1648182"/>
    <lineage>
        <taxon>Bacteria</taxon>
        <taxon>Bacillati</taxon>
        <taxon>Actinomycetota</taxon>
        <taxon>Actinomycetes</taxon>
        <taxon>Kitasatosporales</taxon>
        <taxon>Streptomycetaceae</taxon>
        <taxon>Streptomyces</taxon>
    </lineage>
</organism>
<keyword evidence="5" id="KW-1185">Reference proteome</keyword>
<dbReference type="GeneID" id="95578101"/>
<reference evidence="4" key="1">
    <citation type="submission" date="2022-08" db="EMBL/GenBank/DDBJ databases">
        <authorList>
            <person name="Tian L."/>
        </authorList>
    </citation>
    <scope>NUCLEOTIDE SEQUENCE</scope>
    <source>
        <strain evidence="4">CM253</strain>
    </source>
</reference>
<accession>A0ABY5Q5Y8</accession>
<feature type="chain" id="PRO_5045071452" evidence="2">
    <location>
        <begin position="27"/>
        <end position="154"/>
    </location>
</feature>
<dbReference type="Proteomes" id="UP001057738">
    <property type="component" value="Chromosome"/>
</dbReference>
<sequence length="154" mass="17246">MPTRTILALATGSLVLGLVGVGAAVADEGPREIVVGEVPASAQPGQYPYDKYATGKVVSKGPLKVRSKPTTDSRAIGHVQPNSKVEIECKKYGQKVDGNRIWYRLHEDREDWENGSGREDREDRQDPDRAKAYEKERWVSARYVKNLSEVKYCR</sequence>
<gene>
    <name evidence="4" type="ORF">NRK68_31730</name>
</gene>
<name>A0ABY5Q5Y8_9ACTN</name>
<feature type="compositionally biased region" description="Basic and acidic residues" evidence="1">
    <location>
        <begin position="116"/>
        <end position="132"/>
    </location>
</feature>
<protein>
    <submittedName>
        <fullName evidence="4">SH3 domain-containing protein</fullName>
    </submittedName>
</protein>
<feature type="region of interest" description="Disordered" evidence="1">
    <location>
        <begin position="112"/>
        <end position="132"/>
    </location>
</feature>
<evidence type="ECO:0000256" key="1">
    <source>
        <dbReference type="SAM" id="MobiDB-lite"/>
    </source>
</evidence>
<evidence type="ECO:0000259" key="3">
    <source>
        <dbReference type="Pfam" id="PF08239"/>
    </source>
</evidence>
<dbReference type="RefSeq" id="WP_183064616.1">
    <property type="nucleotide sequence ID" value="NZ_CP102514.1"/>
</dbReference>
<dbReference type="Gene3D" id="2.30.30.40">
    <property type="entry name" value="SH3 Domains"/>
    <property type="match status" value="1"/>
</dbReference>
<evidence type="ECO:0000313" key="5">
    <source>
        <dbReference type="Proteomes" id="UP001057738"/>
    </source>
</evidence>
<dbReference type="InterPro" id="IPR003646">
    <property type="entry name" value="SH3-like_bac-type"/>
</dbReference>
<evidence type="ECO:0000256" key="2">
    <source>
        <dbReference type="SAM" id="SignalP"/>
    </source>
</evidence>
<evidence type="ECO:0000313" key="4">
    <source>
        <dbReference type="EMBL" id="UUY51403.1"/>
    </source>
</evidence>
<proteinExistence type="predicted"/>
<dbReference type="EMBL" id="CP102514">
    <property type="protein sequence ID" value="UUY51403.1"/>
    <property type="molecule type" value="Genomic_DNA"/>
</dbReference>